<organism evidence="1 2">
    <name type="scientific">Thalassococcus lentus</name>
    <dbReference type="NCBI Taxonomy" id="1210524"/>
    <lineage>
        <taxon>Bacteria</taxon>
        <taxon>Pseudomonadati</taxon>
        <taxon>Pseudomonadota</taxon>
        <taxon>Alphaproteobacteria</taxon>
        <taxon>Rhodobacterales</taxon>
        <taxon>Roseobacteraceae</taxon>
        <taxon>Thalassococcus</taxon>
    </lineage>
</organism>
<evidence type="ECO:0000313" key="1">
    <source>
        <dbReference type="EMBL" id="MDA7425423.1"/>
    </source>
</evidence>
<dbReference type="Proteomes" id="UP001210720">
    <property type="component" value="Unassembled WGS sequence"/>
</dbReference>
<protein>
    <submittedName>
        <fullName evidence="1">Uncharacterized protein</fullName>
    </submittedName>
</protein>
<proteinExistence type="predicted"/>
<evidence type="ECO:0000313" key="2">
    <source>
        <dbReference type="Proteomes" id="UP001210720"/>
    </source>
</evidence>
<accession>A0ABT4XTX1</accession>
<sequence>MIHTQKLSVIHHLGFIPDGAGYQFMQIVQFAFLFFDFPACTDWNRLCEFLGHIRIGHRLFENVDAESFVTVAGYQRGHFKRQFVGPDGVAFAVQNHIQLRVRHIQRCGIINFPFRNVVKDDNAFGSFEDNMGDFFDPSTVQQGVHYHPTRVSG</sequence>
<dbReference type="EMBL" id="JAQIOY010000003">
    <property type="protein sequence ID" value="MDA7425423.1"/>
    <property type="molecule type" value="Genomic_DNA"/>
</dbReference>
<dbReference type="RefSeq" id="WP_271432762.1">
    <property type="nucleotide sequence ID" value="NZ_JAQIOY010000003.1"/>
</dbReference>
<keyword evidence="2" id="KW-1185">Reference proteome</keyword>
<name>A0ABT4XTX1_9RHOB</name>
<reference evidence="1 2" key="1">
    <citation type="submission" date="2023-01" db="EMBL/GenBank/DDBJ databases">
        <title>Thalassococcus onchidii sp. nov., isolated from a marine invertebrate from the South China Sea.</title>
        <authorList>
            <person name="Xu S."/>
            <person name="Liu Z."/>
            <person name="Xu Y."/>
        </authorList>
    </citation>
    <scope>NUCLEOTIDE SEQUENCE [LARGE SCALE GENOMIC DNA]</scope>
    <source>
        <strain evidence="1 2">KCTC 32084</strain>
    </source>
</reference>
<gene>
    <name evidence="1" type="ORF">PFY00_11850</name>
</gene>
<comment type="caution">
    <text evidence="1">The sequence shown here is derived from an EMBL/GenBank/DDBJ whole genome shotgun (WGS) entry which is preliminary data.</text>
</comment>